<accession>A0ABT9E5S5</accession>
<reference evidence="2 3" key="1">
    <citation type="submission" date="2023-08" db="EMBL/GenBank/DDBJ databases">
        <title>The draft genome sequence of Paracraurococcus sp. LOR1-02.</title>
        <authorList>
            <person name="Kingkaew E."/>
            <person name="Tanasupawat S."/>
        </authorList>
    </citation>
    <scope>NUCLEOTIDE SEQUENCE [LARGE SCALE GENOMIC DNA]</scope>
    <source>
        <strain evidence="2 3">LOR1-02</strain>
    </source>
</reference>
<name>A0ABT9E5S5_9PROT</name>
<evidence type="ECO:0000256" key="1">
    <source>
        <dbReference type="SAM" id="MobiDB-lite"/>
    </source>
</evidence>
<sequence length="111" mass="12065">MSVMGLPIRDDVSAGGLRRLARPAGDRPAGERAAARRPAMTAIAGWPAASARRCTRVHLVAAFGPAIGEAIRIACLALTQDRLRALIRIVLWRFRADRPASRPARGHQRRP</sequence>
<dbReference type="Proteomes" id="UP001243009">
    <property type="component" value="Unassembled WGS sequence"/>
</dbReference>
<protein>
    <submittedName>
        <fullName evidence="2">Uncharacterized protein</fullName>
    </submittedName>
</protein>
<keyword evidence="3" id="KW-1185">Reference proteome</keyword>
<organism evidence="2 3">
    <name type="scientific">Paracraurococcus lichenis</name>
    <dbReference type="NCBI Taxonomy" id="3064888"/>
    <lineage>
        <taxon>Bacteria</taxon>
        <taxon>Pseudomonadati</taxon>
        <taxon>Pseudomonadota</taxon>
        <taxon>Alphaproteobacteria</taxon>
        <taxon>Acetobacterales</taxon>
        <taxon>Roseomonadaceae</taxon>
        <taxon>Paracraurococcus</taxon>
    </lineage>
</organism>
<feature type="region of interest" description="Disordered" evidence="1">
    <location>
        <begin position="17"/>
        <end position="36"/>
    </location>
</feature>
<dbReference type="EMBL" id="JAUTWS010000030">
    <property type="protein sequence ID" value="MDO9711523.1"/>
    <property type="molecule type" value="Genomic_DNA"/>
</dbReference>
<comment type="caution">
    <text evidence="2">The sequence shown here is derived from an EMBL/GenBank/DDBJ whole genome shotgun (WGS) entry which is preliminary data.</text>
</comment>
<dbReference type="RefSeq" id="WP_305106381.1">
    <property type="nucleotide sequence ID" value="NZ_JAUTWS010000030.1"/>
</dbReference>
<evidence type="ECO:0000313" key="3">
    <source>
        <dbReference type="Proteomes" id="UP001243009"/>
    </source>
</evidence>
<feature type="compositionally biased region" description="Basic and acidic residues" evidence="1">
    <location>
        <begin position="24"/>
        <end position="34"/>
    </location>
</feature>
<gene>
    <name evidence="2" type="ORF">Q7A36_24465</name>
</gene>
<proteinExistence type="predicted"/>
<evidence type="ECO:0000313" key="2">
    <source>
        <dbReference type="EMBL" id="MDO9711523.1"/>
    </source>
</evidence>